<reference evidence="1 2" key="1">
    <citation type="submission" date="2017-04" db="EMBL/GenBank/DDBJ databases">
        <title>Draft genome sequence of Marssonina coronaria NL1: causal agent of apple blotch.</title>
        <authorList>
            <person name="Cheng Q."/>
        </authorList>
    </citation>
    <scope>NUCLEOTIDE SEQUENCE [LARGE SCALE GENOMIC DNA]</scope>
    <source>
        <strain evidence="1 2">NL1</strain>
    </source>
</reference>
<dbReference type="EMBL" id="MZNU01000219">
    <property type="protein sequence ID" value="OWP02627.1"/>
    <property type="molecule type" value="Genomic_DNA"/>
</dbReference>
<dbReference type="AlphaFoldDB" id="A0A218Z3P0"/>
<dbReference type="Proteomes" id="UP000242519">
    <property type="component" value="Unassembled WGS sequence"/>
</dbReference>
<keyword evidence="2" id="KW-1185">Reference proteome</keyword>
<dbReference type="OrthoDB" id="5091764at2759"/>
<sequence>MQFKPIITSHLAATSLAIAAPRPRNNYYGLSLKIQTSSGMDPDRVFEPAPVELNKLTHLGGVNGVSVSKIIIDANIHSNIPSINLVECRAYKDDAGTQPGSAVFSVETPAQISTNLGTVSSVLCYIIPENEYEQ</sequence>
<organism evidence="1 2">
    <name type="scientific">Diplocarpon coronariae</name>
    <dbReference type="NCBI Taxonomy" id="2795749"/>
    <lineage>
        <taxon>Eukaryota</taxon>
        <taxon>Fungi</taxon>
        <taxon>Dikarya</taxon>
        <taxon>Ascomycota</taxon>
        <taxon>Pezizomycotina</taxon>
        <taxon>Leotiomycetes</taxon>
        <taxon>Helotiales</taxon>
        <taxon>Drepanopezizaceae</taxon>
        <taxon>Diplocarpon</taxon>
    </lineage>
</organism>
<accession>A0A218Z3P0</accession>
<proteinExistence type="predicted"/>
<comment type="caution">
    <text evidence="1">The sequence shown here is derived from an EMBL/GenBank/DDBJ whole genome shotgun (WGS) entry which is preliminary data.</text>
</comment>
<dbReference type="InParanoid" id="A0A218Z3P0"/>
<protein>
    <submittedName>
        <fullName evidence="1">Uncharacterized protein</fullName>
    </submittedName>
</protein>
<gene>
    <name evidence="1" type="ORF">B2J93_6460</name>
</gene>
<name>A0A218Z3P0_9HELO</name>
<evidence type="ECO:0000313" key="2">
    <source>
        <dbReference type="Proteomes" id="UP000242519"/>
    </source>
</evidence>
<evidence type="ECO:0000313" key="1">
    <source>
        <dbReference type="EMBL" id="OWP02627.1"/>
    </source>
</evidence>